<evidence type="ECO:0000313" key="2">
    <source>
        <dbReference type="EMBL" id="ANY82680.1"/>
    </source>
</evidence>
<dbReference type="EMBL" id="CP016617">
    <property type="protein sequence ID" value="ANY82680.1"/>
    <property type="molecule type" value="Genomic_DNA"/>
</dbReference>
<proteinExistence type="predicted"/>
<keyword evidence="2" id="KW-0614">Plasmid</keyword>
<gene>
    <name evidence="2" type="ORF">BB934_30950</name>
</gene>
<accession>A0A1B2ERS7</accession>
<dbReference type="InterPro" id="IPR025419">
    <property type="entry name" value="DUF4142"/>
</dbReference>
<dbReference type="PANTHER" id="PTHR38593">
    <property type="entry name" value="BLR2558 PROTEIN"/>
    <property type="match status" value="1"/>
</dbReference>
<dbReference type="AlphaFoldDB" id="A0A1B2ERS7"/>
<dbReference type="OrthoDB" id="7994844at2"/>
<dbReference type="KEGG" id="moc:BB934_30950"/>
<geneLocation type="plasmid" evidence="2">
    <name>unnamed1</name>
</geneLocation>
<dbReference type="RefSeq" id="WP_099513783.1">
    <property type="nucleotide sequence ID" value="NZ_CP016617.1"/>
</dbReference>
<protein>
    <recommendedName>
        <fullName evidence="1">DUF4142 domain-containing protein</fullName>
    </recommendedName>
</protein>
<name>A0A1B2ERS7_9HYPH</name>
<sequence>MKISSIVMAATVLVTVLPEAIPVVWAQGQGASVPATQTRPIEPQEFVRLAYSSASLQAQAARLAAGRDTRPEVKNYAASAADFRTSLLQRLEAFARERSIPLPAMKEFEHQVILENLEPLDALELSRRYAEIQVQALDREIGIYQAASRSPHQEIKEFSAQVLPQLQQRLKGAQTMYDAIKP</sequence>
<evidence type="ECO:0000259" key="1">
    <source>
        <dbReference type="Pfam" id="PF13628"/>
    </source>
</evidence>
<organism evidence="2">
    <name type="scientific">Microvirga ossetica</name>
    <dbReference type="NCBI Taxonomy" id="1882682"/>
    <lineage>
        <taxon>Bacteria</taxon>
        <taxon>Pseudomonadati</taxon>
        <taxon>Pseudomonadota</taxon>
        <taxon>Alphaproteobacteria</taxon>
        <taxon>Hyphomicrobiales</taxon>
        <taxon>Methylobacteriaceae</taxon>
        <taxon>Microvirga</taxon>
    </lineage>
</organism>
<feature type="domain" description="DUF4142" evidence="1">
    <location>
        <begin position="44"/>
        <end position="176"/>
    </location>
</feature>
<reference evidence="2" key="1">
    <citation type="submission" date="2016-07" db="EMBL/GenBank/DDBJ databases">
        <title>Microvirga ossetica sp. nov. a new species of rhizobia isolated from root nodules of the legume species Vicia alpestris Steven originated from North Ossetia region in the Caucasus.</title>
        <authorList>
            <person name="Safronova V.I."/>
            <person name="Kuznetsova I.G."/>
            <person name="Sazanova A.L."/>
            <person name="Belimov A."/>
            <person name="Andronov E."/>
            <person name="Osledkin Y.S."/>
            <person name="Onishchuk O.P."/>
            <person name="Kurchak O.N."/>
            <person name="Shaposhnikov A.I."/>
            <person name="Willems A."/>
            <person name="Tikhonovich I.A."/>
        </authorList>
    </citation>
    <scope>NUCLEOTIDE SEQUENCE [LARGE SCALE GENOMIC DNA]</scope>
    <source>
        <strain evidence="2">V5/3M</strain>
        <plasmid evidence="2">unnamed1</plasmid>
    </source>
</reference>
<dbReference type="PANTHER" id="PTHR38593:SF1">
    <property type="entry name" value="BLR2558 PROTEIN"/>
    <property type="match status" value="1"/>
</dbReference>
<dbReference type="Pfam" id="PF13628">
    <property type="entry name" value="DUF4142"/>
    <property type="match status" value="1"/>
</dbReference>